<sequence>MKQLFLVSLLFFSAEVLTQEVLRRNPFIPDDITQCPAEVVEEELQLLSWTLRGVIGRDDDWYGWVQTQAGDWIRIARQKPLPLFSWRLDRLLYGSAQFTNQFASRYSCRSRSVIELKLRK</sequence>
<evidence type="ECO:0000313" key="1">
    <source>
        <dbReference type="EMBL" id="MBK5074319.1"/>
    </source>
</evidence>
<gene>
    <name evidence="2" type="ORF">I2492_15005</name>
    <name evidence="1" type="ORF">I2493_15005</name>
</gene>
<evidence type="ECO:0000313" key="2">
    <source>
        <dbReference type="EMBL" id="MBK5177628.1"/>
    </source>
</evidence>
<dbReference type="EMBL" id="JADRCP010000004">
    <property type="protein sequence ID" value="MBK5177628.1"/>
    <property type="molecule type" value="Genomic_DNA"/>
</dbReference>
<accession>A0A9D7AKG3</accession>
<evidence type="ECO:0000313" key="3">
    <source>
        <dbReference type="Proteomes" id="UP000807542"/>
    </source>
</evidence>
<dbReference type="RefSeq" id="WP_228398911.1">
    <property type="nucleotide sequence ID" value="NZ_JADRCP010000004.1"/>
</dbReference>
<dbReference type="AlphaFoldDB" id="A0A9D7AKG3"/>
<comment type="caution">
    <text evidence="2">The sequence shown here is derived from an EMBL/GenBank/DDBJ whole genome shotgun (WGS) entry which is preliminary data.</text>
</comment>
<dbReference type="EMBL" id="JADRCQ010000004">
    <property type="protein sequence ID" value="MBK5074319.1"/>
    <property type="molecule type" value="Genomic_DNA"/>
</dbReference>
<name>A0A9D7AKG3_9GAMM</name>
<dbReference type="Proteomes" id="UP001296969">
    <property type="component" value="Unassembled WGS sequence"/>
</dbReference>
<dbReference type="Proteomes" id="UP000807542">
    <property type="component" value="Unassembled WGS sequence"/>
</dbReference>
<proteinExistence type="predicted"/>
<keyword evidence="4" id="KW-1185">Reference proteome</keyword>
<organism evidence="2 3">
    <name type="scientific">Limnobaculum xujianqingii</name>
    <dbReference type="NCBI Taxonomy" id="2738837"/>
    <lineage>
        <taxon>Bacteria</taxon>
        <taxon>Pseudomonadati</taxon>
        <taxon>Pseudomonadota</taxon>
        <taxon>Gammaproteobacteria</taxon>
        <taxon>Enterobacterales</taxon>
        <taxon>Budviciaceae</taxon>
        <taxon>Limnobaculum</taxon>
    </lineage>
</organism>
<reference evidence="2 4" key="1">
    <citation type="submission" date="2020-11" db="EMBL/GenBank/DDBJ databases">
        <title>Insectihabitans protaetiae gen. nov. sp. nov. and Insectihabitans allomyrinae sp. nov., isolated from larvae of Protaetia brevitarsis seulensis and Allomyrina dichotoma, respectively.</title>
        <authorList>
            <person name="Lee S.D."/>
            <person name="Byeon Y.-S."/>
            <person name="Kim S.-M."/>
            <person name="Yang H.L."/>
            <person name="Kim I.S."/>
        </authorList>
    </citation>
    <scope>NUCLEOTIDE SEQUENCE</scope>
    <source>
        <strain evidence="2">CWB-B4</strain>
        <strain evidence="1 4">CWB-B43</strain>
    </source>
</reference>
<evidence type="ECO:0000313" key="4">
    <source>
        <dbReference type="Proteomes" id="UP001296969"/>
    </source>
</evidence>
<protein>
    <submittedName>
        <fullName evidence="2">Uncharacterized protein</fullName>
    </submittedName>
</protein>